<proteinExistence type="predicted"/>
<dbReference type="STRING" id="1631249.BQ8794_290090"/>
<feature type="transmembrane region" description="Helical" evidence="2">
    <location>
        <begin position="35"/>
        <end position="59"/>
    </location>
</feature>
<accession>A0A1R3VDL0</accession>
<dbReference type="Proteomes" id="UP000188388">
    <property type="component" value="Unassembled WGS sequence"/>
</dbReference>
<keyword evidence="5" id="KW-1185">Reference proteome</keyword>
<reference evidence="5" key="1">
    <citation type="submission" date="2017-01" db="EMBL/GenBank/DDBJ databases">
        <authorList>
            <person name="Brunel B."/>
        </authorList>
    </citation>
    <scope>NUCLEOTIDE SEQUENCE [LARGE SCALE GENOMIC DNA]</scope>
</reference>
<evidence type="ECO:0000256" key="2">
    <source>
        <dbReference type="SAM" id="Phobius"/>
    </source>
</evidence>
<evidence type="ECO:0000256" key="1">
    <source>
        <dbReference type="SAM" id="MobiDB-lite"/>
    </source>
</evidence>
<feature type="region of interest" description="Disordered" evidence="1">
    <location>
        <begin position="121"/>
        <end position="159"/>
    </location>
</feature>
<protein>
    <recommendedName>
        <fullName evidence="3">SH3b domain-containing protein</fullName>
    </recommendedName>
</protein>
<keyword evidence="2" id="KW-1133">Transmembrane helix</keyword>
<feature type="compositionally biased region" description="Gly residues" evidence="1">
    <location>
        <begin position="138"/>
        <end position="148"/>
    </location>
</feature>
<feature type="domain" description="SH3b" evidence="3">
    <location>
        <begin position="229"/>
        <end position="278"/>
    </location>
</feature>
<keyword evidence="2" id="KW-0812">Transmembrane</keyword>
<dbReference type="Pfam" id="PF08239">
    <property type="entry name" value="SH3_3"/>
    <property type="match status" value="1"/>
</dbReference>
<sequence>MREPFSFGAPERRRFAMQFGFDMQPRFWRQIRSNLHLVIAAFGTAALLGVAAVALWLALPATERQAVASPEQIVSSIPVKTTRILPAAAASVAAAQQAASKTDVISSAVVAAKAELAALAPNDPRWTGSGPKTTSGQKVGGQKVGGQTAGQAEKADKPSTAAAFADPAAKTKVAALIAKVAAPAKAATDGAPTAAIPTPKPLPAATYTDGAQAKVEAKQASAAGRILRGVTMRTGPKNSAAAIVTIPAKTSVQVMGCKKWCQIVHNGKRGWIYKSFVKTGA</sequence>
<evidence type="ECO:0000259" key="3">
    <source>
        <dbReference type="Pfam" id="PF08239"/>
    </source>
</evidence>
<evidence type="ECO:0000313" key="5">
    <source>
        <dbReference type="Proteomes" id="UP000188388"/>
    </source>
</evidence>
<organism evidence="4 5">
    <name type="scientific">Mesorhizobium prunaredense</name>
    <dbReference type="NCBI Taxonomy" id="1631249"/>
    <lineage>
        <taxon>Bacteria</taxon>
        <taxon>Pseudomonadati</taxon>
        <taxon>Pseudomonadota</taxon>
        <taxon>Alphaproteobacteria</taxon>
        <taxon>Hyphomicrobiales</taxon>
        <taxon>Phyllobacteriaceae</taxon>
        <taxon>Mesorhizobium</taxon>
    </lineage>
</organism>
<dbReference type="RefSeq" id="WP_167378777.1">
    <property type="nucleotide sequence ID" value="NZ_FTPD01000022.1"/>
</dbReference>
<evidence type="ECO:0000313" key="4">
    <source>
        <dbReference type="EMBL" id="SIT56480.1"/>
    </source>
</evidence>
<keyword evidence="2" id="KW-0472">Membrane</keyword>
<dbReference type="EMBL" id="FTPD01000022">
    <property type="protein sequence ID" value="SIT56480.1"/>
    <property type="molecule type" value="Genomic_DNA"/>
</dbReference>
<dbReference type="Gene3D" id="2.30.30.40">
    <property type="entry name" value="SH3 Domains"/>
    <property type="match status" value="1"/>
</dbReference>
<gene>
    <name evidence="4" type="ORF">BQ8794_290090</name>
</gene>
<dbReference type="AlphaFoldDB" id="A0A1R3VDL0"/>
<name>A0A1R3VDL0_9HYPH</name>
<dbReference type="InterPro" id="IPR003646">
    <property type="entry name" value="SH3-like_bac-type"/>
</dbReference>